<dbReference type="InterPro" id="IPR032799">
    <property type="entry name" value="TAXi_C"/>
</dbReference>
<reference evidence="9" key="1">
    <citation type="submission" date="2016-04" db="EMBL/GenBank/DDBJ databases">
        <title>Cephalotus genome sequencing.</title>
        <authorList>
            <person name="Fukushima K."/>
            <person name="Hasebe M."/>
            <person name="Fang X."/>
        </authorList>
    </citation>
    <scope>NUCLEOTIDE SEQUENCE [LARGE SCALE GENOMIC DNA]</scope>
    <source>
        <strain evidence="9">cv. St1</strain>
    </source>
</reference>
<keyword evidence="2" id="KW-0645">Protease</keyword>
<evidence type="ECO:0000256" key="1">
    <source>
        <dbReference type="ARBA" id="ARBA00007447"/>
    </source>
</evidence>
<dbReference type="SUPFAM" id="SSF50630">
    <property type="entry name" value="Acid proteases"/>
    <property type="match status" value="1"/>
</dbReference>
<dbReference type="InterPro" id="IPR033121">
    <property type="entry name" value="PEPTIDASE_A1"/>
</dbReference>
<dbReference type="PROSITE" id="PS00141">
    <property type="entry name" value="ASP_PROTEASE"/>
    <property type="match status" value="2"/>
</dbReference>
<dbReference type="GO" id="GO:0006508">
    <property type="term" value="P:proteolysis"/>
    <property type="evidence" value="ECO:0007669"/>
    <property type="project" value="UniProtKB-KW"/>
</dbReference>
<dbReference type="AlphaFoldDB" id="A0A1Q3CD35"/>
<evidence type="ECO:0000256" key="5">
    <source>
        <dbReference type="ARBA" id="ARBA00023180"/>
    </source>
</evidence>
<dbReference type="CDD" id="cd05476">
    <property type="entry name" value="pepsin_A_like_plant"/>
    <property type="match status" value="1"/>
</dbReference>
<dbReference type="Proteomes" id="UP000187406">
    <property type="component" value="Unassembled WGS sequence"/>
</dbReference>
<dbReference type="InterPro" id="IPR034161">
    <property type="entry name" value="Pepsin-like_plant"/>
</dbReference>
<evidence type="ECO:0000313" key="8">
    <source>
        <dbReference type="EMBL" id="GAV78145.1"/>
    </source>
</evidence>
<accession>A0A1Q3CD35</accession>
<dbReference type="PANTHER" id="PTHR47967">
    <property type="entry name" value="OS07G0603500 PROTEIN-RELATED"/>
    <property type="match status" value="1"/>
</dbReference>
<dbReference type="InterPro" id="IPR001969">
    <property type="entry name" value="Aspartic_peptidase_AS"/>
</dbReference>
<dbReference type="OrthoDB" id="2747330at2759"/>
<dbReference type="Gene3D" id="2.40.70.10">
    <property type="entry name" value="Acid Proteases"/>
    <property type="match status" value="2"/>
</dbReference>
<keyword evidence="3" id="KW-0064">Aspartyl protease</keyword>
<feature type="chain" id="PRO_5013021313" evidence="6">
    <location>
        <begin position="28"/>
        <end position="430"/>
    </location>
</feature>
<comment type="caution">
    <text evidence="8">The sequence shown here is derived from an EMBL/GenBank/DDBJ whole genome shotgun (WGS) entry which is preliminary data.</text>
</comment>
<dbReference type="PANTHER" id="PTHR47967:SF128">
    <property type="entry name" value="ASPARTIC PROTEINASE CDR1-LIKE"/>
    <property type="match status" value="1"/>
</dbReference>
<protein>
    <submittedName>
        <fullName evidence="8">Asp domain-containing protein</fullName>
    </submittedName>
</protein>
<keyword evidence="9" id="KW-1185">Reference proteome</keyword>
<evidence type="ECO:0000256" key="4">
    <source>
        <dbReference type="ARBA" id="ARBA00022801"/>
    </source>
</evidence>
<dbReference type="PROSITE" id="PS51767">
    <property type="entry name" value="PEPTIDASE_A1"/>
    <property type="match status" value="1"/>
</dbReference>
<feature type="signal peptide" evidence="6">
    <location>
        <begin position="1"/>
        <end position="27"/>
    </location>
</feature>
<dbReference type="SMR" id="A0A1Q3CD35"/>
<feature type="non-terminal residue" evidence="8">
    <location>
        <position position="430"/>
    </location>
</feature>
<dbReference type="InterPro" id="IPR021109">
    <property type="entry name" value="Peptidase_aspartic_dom_sf"/>
</dbReference>
<dbReference type="GO" id="GO:0005576">
    <property type="term" value="C:extracellular region"/>
    <property type="evidence" value="ECO:0007669"/>
    <property type="project" value="TreeGrafter"/>
</dbReference>
<dbReference type="InParanoid" id="A0A1Q3CD35"/>
<keyword evidence="4" id="KW-0378">Hydrolase</keyword>
<organism evidence="8 9">
    <name type="scientific">Cephalotus follicularis</name>
    <name type="common">Albany pitcher plant</name>
    <dbReference type="NCBI Taxonomy" id="3775"/>
    <lineage>
        <taxon>Eukaryota</taxon>
        <taxon>Viridiplantae</taxon>
        <taxon>Streptophyta</taxon>
        <taxon>Embryophyta</taxon>
        <taxon>Tracheophyta</taxon>
        <taxon>Spermatophyta</taxon>
        <taxon>Magnoliopsida</taxon>
        <taxon>eudicotyledons</taxon>
        <taxon>Gunneridae</taxon>
        <taxon>Pentapetalae</taxon>
        <taxon>rosids</taxon>
        <taxon>fabids</taxon>
        <taxon>Oxalidales</taxon>
        <taxon>Cephalotaceae</taxon>
        <taxon>Cephalotus</taxon>
    </lineage>
</organism>
<evidence type="ECO:0000256" key="6">
    <source>
        <dbReference type="SAM" id="SignalP"/>
    </source>
</evidence>
<evidence type="ECO:0000256" key="2">
    <source>
        <dbReference type="ARBA" id="ARBA00022670"/>
    </source>
</evidence>
<name>A0A1Q3CD35_CEPFO</name>
<feature type="domain" description="Peptidase A1" evidence="7">
    <location>
        <begin position="95"/>
        <end position="423"/>
    </location>
</feature>
<dbReference type="InterPro" id="IPR032861">
    <property type="entry name" value="TAXi_N"/>
</dbReference>
<sequence>MMASFSYAPSIIISVILCLFIISVVEADKKMNGFSVELIHRDSPKSPFYNPSETPWQRLADAIRRSNNRVNRFNSIASASNDTMEAPIVSDDGSYIMKIGAGTPVFEFFAIADTGSDLVWIQCQPCVSCYPQNGPIFNPASSSTYQNVFCNSTQCQYLPEYSCGDNSLCQYTYGYGDGSYTVGDLGTETYTLKDTSGDPVLFTGTVMGCGFNNTGTFSPNGTGLIGLGGGPLSFISQGVSEINGTFSYCLAPDGYSTINFGNNAVSSGTDTVVTPYSPTNGGTFYTLTLETITVGSTTISNNVSSGPNIIIDSGTTLTYIPTALYNQVQQAVTNQINAPVITDPTGNGFQPCYNYNGFQFPGFTVGFTNADVVLGPSNFFAEVASGVVCFFFQPSDGLSIFGNLSQMDMVVGYNTLASTVSFTPAHCTQQ</sequence>
<dbReference type="InterPro" id="IPR051708">
    <property type="entry name" value="Plant_Aspart_Prot_A1"/>
</dbReference>
<comment type="similarity">
    <text evidence="1">Belongs to the peptidase A1 family.</text>
</comment>
<dbReference type="Pfam" id="PF14541">
    <property type="entry name" value="TAXi_C"/>
    <property type="match status" value="1"/>
</dbReference>
<keyword evidence="6" id="KW-0732">Signal</keyword>
<proteinExistence type="inferred from homology"/>
<dbReference type="FunFam" id="2.40.70.10:FF:000031">
    <property type="entry name" value="Aspartyl protease AED1"/>
    <property type="match status" value="1"/>
</dbReference>
<dbReference type="Pfam" id="PF14543">
    <property type="entry name" value="TAXi_N"/>
    <property type="match status" value="1"/>
</dbReference>
<evidence type="ECO:0000256" key="3">
    <source>
        <dbReference type="ARBA" id="ARBA00022750"/>
    </source>
</evidence>
<dbReference type="EMBL" id="BDDD01001746">
    <property type="protein sequence ID" value="GAV78145.1"/>
    <property type="molecule type" value="Genomic_DNA"/>
</dbReference>
<gene>
    <name evidence="8" type="ORF">CFOL_v3_21613</name>
</gene>
<dbReference type="GO" id="GO:0004190">
    <property type="term" value="F:aspartic-type endopeptidase activity"/>
    <property type="evidence" value="ECO:0007669"/>
    <property type="project" value="UniProtKB-KW"/>
</dbReference>
<evidence type="ECO:0000313" key="9">
    <source>
        <dbReference type="Proteomes" id="UP000187406"/>
    </source>
</evidence>
<evidence type="ECO:0000259" key="7">
    <source>
        <dbReference type="PROSITE" id="PS51767"/>
    </source>
</evidence>
<keyword evidence="5" id="KW-0325">Glycoprotein</keyword>
<dbReference type="STRING" id="3775.A0A1Q3CD35"/>